<evidence type="ECO:0000313" key="2">
    <source>
        <dbReference type="Proteomes" id="UP000636709"/>
    </source>
</evidence>
<dbReference type="Proteomes" id="UP000636709">
    <property type="component" value="Unassembled WGS sequence"/>
</dbReference>
<comment type="caution">
    <text evidence="1">The sequence shown here is derived from an EMBL/GenBank/DDBJ whole genome shotgun (WGS) entry which is preliminary data.</text>
</comment>
<sequence length="68" mass="7255">MQGHALGLCRAGLRDILGANRDSLNPCIDMLKTAADAGHKPAAYMISLCLYRRSNGAGDDDKVIGLIR</sequence>
<dbReference type="AlphaFoldDB" id="A0A835E8D2"/>
<name>A0A835E8D2_9POAL</name>
<dbReference type="EMBL" id="JACEFO010002182">
    <property type="protein sequence ID" value="KAF8675490.1"/>
    <property type="molecule type" value="Genomic_DNA"/>
</dbReference>
<proteinExistence type="predicted"/>
<protein>
    <submittedName>
        <fullName evidence="1">Uncharacterized protein</fullName>
    </submittedName>
</protein>
<accession>A0A835E8D2</accession>
<organism evidence="1 2">
    <name type="scientific">Digitaria exilis</name>
    <dbReference type="NCBI Taxonomy" id="1010633"/>
    <lineage>
        <taxon>Eukaryota</taxon>
        <taxon>Viridiplantae</taxon>
        <taxon>Streptophyta</taxon>
        <taxon>Embryophyta</taxon>
        <taxon>Tracheophyta</taxon>
        <taxon>Spermatophyta</taxon>
        <taxon>Magnoliopsida</taxon>
        <taxon>Liliopsida</taxon>
        <taxon>Poales</taxon>
        <taxon>Poaceae</taxon>
        <taxon>PACMAD clade</taxon>
        <taxon>Panicoideae</taxon>
        <taxon>Panicodae</taxon>
        <taxon>Paniceae</taxon>
        <taxon>Anthephorinae</taxon>
        <taxon>Digitaria</taxon>
    </lineage>
</organism>
<gene>
    <name evidence="1" type="ORF">HU200_047696</name>
</gene>
<reference evidence="1" key="1">
    <citation type="submission" date="2020-07" db="EMBL/GenBank/DDBJ databases">
        <title>Genome sequence and genetic diversity analysis of an under-domesticated orphan crop, white fonio (Digitaria exilis).</title>
        <authorList>
            <person name="Bennetzen J.L."/>
            <person name="Chen S."/>
            <person name="Ma X."/>
            <person name="Wang X."/>
            <person name="Yssel A.E.J."/>
            <person name="Chaluvadi S.R."/>
            <person name="Johnson M."/>
            <person name="Gangashetty P."/>
            <person name="Hamidou F."/>
            <person name="Sanogo M.D."/>
            <person name="Zwaenepoel A."/>
            <person name="Wallace J."/>
            <person name="Van De Peer Y."/>
            <person name="Van Deynze A."/>
        </authorList>
    </citation>
    <scope>NUCLEOTIDE SEQUENCE</scope>
    <source>
        <tissue evidence="1">Leaves</tissue>
    </source>
</reference>
<evidence type="ECO:0000313" key="1">
    <source>
        <dbReference type="EMBL" id="KAF8675490.1"/>
    </source>
</evidence>
<keyword evidence="2" id="KW-1185">Reference proteome</keyword>